<dbReference type="Pfam" id="PF24987">
    <property type="entry name" value="HEAT_EF3_N"/>
    <property type="match status" value="1"/>
</dbReference>
<evidence type="ECO:0000256" key="2">
    <source>
        <dbReference type="PROSITE-ProRule" id="PRU00103"/>
    </source>
</evidence>
<dbReference type="PROSITE" id="PS50077">
    <property type="entry name" value="HEAT_REPEAT"/>
    <property type="match status" value="1"/>
</dbReference>
<name>A0ABR0VQW2_REHGL</name>
<evidence type="ECO:0000313" key="4">
    <source>
        <dbReference type="EMBL" id="KAK6136369.1"/>
    </source>
</evidence>
<feature type="repeat" description="HEAT" evidence="2">
    <location>
        <begin position="720"/>
        <end position="758"/>
    </location>
</feature>
<organism evidence="4 5">
    <name type="scientific">Rehmannia glutinosa</name>
    <name type="common">Chinese foxglove</name>
    <dbReference type="NCBI Taxonomy" id="99300"/>
    <lineage>
        <taxon>Eukaryota</taxon>
        <taxon>Viridiplantae</taxon>
        <taxon>Streptophyta</taxon>
        <taxon>Embryophyta</taxon>
        <taxon>Tracheophyta</taxon>
        <taxon>Spermatophyta</taxon>
        <taxon>Magnoliopsida</taxon>
        <taxon>eudicotyledons</taxon>
        <taxon>Gunneridae</taxon>
        <taxon>Pentapetalae</taxon>
        <taxon>asterids</taxon>
        <taxon>lamiids</taxon>
        <taxon>Lamiales</taxon>
        <taxon>Orobanchaceae</taxon>
        <taxon>Rehmannieae</taxon>
        <taxon>Rehmannia</taxon>
    </lineage>
</organism>
<accession>A0ABR0VQW2</accession>
<dbReference type="InterPro" id="IPR021133">
    <property type="entry name" value="HEAT_type_2"/>
</dbReference>
<dbReference type="EMBL" id="JABTTQ020001041">
    <property type="protein sequence ID" value="KAK6136369.1"/>
    <property type="molecule type" value="Genomic_DNA"/>
</dbReference>
<reference evidence="4 5" key="1">
    <citation type="journal article" date="2021" name="Comput. Struct. Biotechnol. J.">
        <title>De novo genome assembly of the potent medicinal plant Rehmannia glutinosa using nanopore technology.</title>
        <authorList>
            <person name="Ma L."/>
            <person name="Dong C."/>
            <person name="Song C."/>
            <person name="Wang X."/>
            <person name="Zheng X."/>
            <person name="Niu Y."/>
            <person name="Chen S."/>
            <person name="Feng W."/>
        </authorList>
    </citation>
    <scope>NUCLEOTIDE SEQUENCE [LARGE SCALE GENOMIC DNA]</scope>
    <source>
        <tissue evidence="4">Leaves</tissue>
    </source>
</reference>
<dbReference type="SUPFAM" id="SSF48371">
    <property type="entry name" value="ARM repeat"/>
    <property type="match status" value="2"/>
</dbReference>
<dbReference type="InterPro" id="IPR011989">
    <property type="entry name" value="ARM-like"/>
</dbReference>
<evidence type="ECO:0000259" key="3">
    <source>
        <dbReference type="SMART" id="SM01349"/>
    </source>
</evidence>
<evidence type="ECO:0000313" key="5">
    <source>
        <dbReference type="Proteomes" id="UP001318860"/>
    </source>
</evidence>
<keyword evidence="5" id="KW-1185">Reference proteome</keyword>
<comment type="caution">
    <text evidence="4">The sequence shown here is derived from an EMBL/GenBank/DDBJ whole genome shotgun (WGS) entry which is preliminary data.</text>
</comment>
<evidence type="ECO:0000256" key="1">
    <source>
        <dbReference type="ARBA" id="ARBA00022737"/>
    </source>
</evidence>
<dbReference type="Proteomes" id="UP001318860">
    <property type="component" value="Unassembled WGS sequence"/>
</dbReference>
<feature type="domain" description="TOG" evidence="3">
    <location>
        <begin position="573"/>
        <end position="779"/>
    </location>
</feature>
<gene>
    <name evidence="4" type="ORF">DH2020_029899</name>
</gene>
<dbReference type="SMART" id="SM01349">
    <property type="entry name" value="TOG"/>
    <property type="match status" value="1"/>
</dbReference>
<dbReference type="PANTHER" id="PTHR23346:SF7">
    <property type="entry name" value="STALLED RIBOSOME SENSOR GCN1"/>
    <property type="match status" value="1"/>
</dbReference>
<dbReference type="Gene3D" id="1.25.10.10">
    <property type="entry name" value="Leucine-rich Repeat Variant"/>
    <property type="match status" value="2"/>
</dbReference>
<proteinExistence type="predicted"/>
<sequence length="800" mass="87730">MKGLLGSKGLLNSNYFEQEAAINTLSTLMSIVPGDIYAQFEKHFINLPDRIAHDTLSEIDIQIFRTPEGMLSTEQGVYVAESVAPKNVRQAKGRFRVYDDNDSLVIPCEFVSKKHIDVCTLVPNKYMHGLRIRLAPIILQDEMYPIKRLLKTKTAKEEARELQLKEEGCIRERVMSIQQNISLMLKALGEMAIANPIFTHSQLPSSVKYVNPLLRSPVVGDAAFETLMKLSKCTVDPLCNWSLEIATALRLIATEETSVLWELFPSIAEGEDNGAPSVGLFERLVSGLTISCKSGPLPVDSFTFIFPALYGVYAKDIHVRMACLNAVKCIPAVSNCSIPQNVEVATSIWLALHDTEKSVAEVAEDVWDCYRYDFGTDYTGLFKALSHVNYNVRVAAAEALAAALDENPDTIQESLSTLFSLYLRDAGSGGENIDGGWLGRQGIALALLCVADVLRTKDLPVVITFLISRALADPNADVRGRMVDAGITIIDKHGRDNVSLLFPIFENYLNKKASDEEKYDLVREGVVIFTGALAKHLSKGDPKVHAVVEKLLDVLNTPSEAVQRAVSSCLSPLMQSKQEEAAALISRLLDQLMKSDKYGERRGAAFGLAGVVKGFGISCLKKYNVMTALRDGLLDRYVIQMLPLLLVSFSDQVVAVRDAAEGAARAMMSQLSAQGVKLVLPSLLKGLEDKAWRTKQSSVQLLGAMAYCAPQQLSQCLPKIVPKLTEVLTDTHPKVQSAGQTALQQVGSVIKNPEISALVPTLLMGLTDPNDYTKYSLDILLQSTEGLGKGVQKQRRKLPK</sequence>
<dbReference type="PANTHER" id="PTHR23346">
    <property type="entry name" value="TRANSLATIONAL ACTIVATOR GCN1-RELATED"/>
    <property type="match status" value="1"/>
</dbReference>
<dbReference type="InterPro" id="IPR016024">
    <property type="entry name" value="ARM-type_fold"/>
</dbReference>
<keyword evidence="1" id="KW-0677">Repeat</keyword>
<protein>
    <recommendedName>
        <fullName evidence="3">TOG domain-containing protein</fullName>
    </recommendedName>
</protein>
<dbReference type="InterPro" id="IPR034085">
    <property type="entry name" value="TOG"/>
</dbReference>